<reference evidence="3" key="2">
    <citation type="journal article" date="2023" name="Int. J. Mol. Sci.">
        <title>De Novo Assembly and Annotation of 11 Diverse Shrub Willow (Salix) Genomes Reveals Novel Gene Organization in Sex-Linked Regions.</title>
        <authorList>
            <person name="Hyden B."/>
            <person name="Feng K."/>
            <person name="Yates T.B."/>
            <person name="Jawdy S."/>
            <person name="Cereghino C."/>
            <person name="Smart L.B."/>
            <person name="Muchero W."/>
        </authorList>
    </citation>
    <scope>NUCLEOTIDE SEQUENCE</scope>
    <source>
        <tissue evidence="3">Shoot tip</tissue>
    </source>
</reference>
<keyword evidence="4" id="KW-1185">Reference proteome</keyword>
<dbReference type="EMBL" id="JAPFFM010000005">
    <property type="protein sequence ID" value="KAJ6761533.1"/>
    <property type="molecule type" value="Genomic_DNA"/>
</dbReference>
<keyword evidence="2" id="KW-1133">Transmembrane helix</keyword>
<evidence type="ECO:0000313" key="4">
    <source>
        <dbReference type="Proteomes" id="UP001151752"/>
    </source>
</evidence>
<gene>
    <name evidence="3" type="ORF">OIU74_024228</name>
</gene>
<feature type="transmembrane region" description="Helical" evidence="2">
    <location>
        <begin position="64"/>
        <end position="82"/>
    </location>
</feature>
<keyword evidence="2" id="KW-0472">Membrane</keyword>
<dbReference type="Proteomes" id="UP001151752">
    <property type="component" value="Chromosome 19"/>
</dbReference>
<accession>A0A9Q1A7X1</accession>
<name>A0A9Q1A7X1_9ROSI</name>
<dbReference type="AlphaFoldDB" id="A0A9Q1A7X1"/>
<keyword evidence="2" id="KW-0812">Transmembrane</keyword>
<evidence type="ECO:0000256" key="2">
    <source>
        <dbReference type="SAM" id="Phobius"/>
    </source>
</evidence>
<comment type="caution">
    <text evidence="3">The sequence shown here is derived from an EMBL/GenBank/DDBJ whole genome shotgun (WGS) entry which is preliminary data.</text>
</comment>
<organism evidence="3 4">
    <name type="scientific">Salix koriyanagi</name>
    <dbReference type="NCBI Taxonomy" id="2511006"/>
    <lineage>
        <taxon>Eukaryota</taxon>
        <taxon>Viridiplantae</taxon>
        <taxon>Streptophyta</taxon>
        <taxon>Embryophyta</taxon>
        <taxon>Tracheophyta</taxon>
        <taxon>Spermatophyta</taxon>
        <taxon>Magnoliopsida</taxon>
        <taxon>eudicotyledons</taxon>
        <taxon>Gunneridae</taxon>
        <taxon>Pentapetalae</taxon>
        <taxon>rosids</taxon>
        <taxon>fabids</taxon>
        <taxon>Malpighiales</taxon>
        <taxon>Salicaceae</taxon>
        <taxon>Saliceae</taxon>
        <taxon>Salix</taxon>
    </lineage>
</organism>
<proteinExistence type="predicted"/>
<protein>
    <submittedName>
        <fullName evidence="3">Uncharacterized protein</fullName>
    </submittedName>
</protein>
<feature type="compositionally biased region" description="Polar residues" evidence="1">
    <location>
        <begin position="29"/>
        <end position="41"/>
    </location>
</feature>
<reference evidence="3" key="1">
    <citation type="submission" date="2022-11" db="EMBL/GenBank/DDBJ databases">
        <authorList>
            <person name="Hyden B.L."/>
            <person name="Feng K."/>
            <person name="Yates T."/>
            <person name="Jawdy S."/>
            <person name="Smart L.B."/>
            <person name="Muchero W."/>
        </authorList>
    </citation>
    <scope>NUCLEOTIDE SEQUENCE</scope>
    <source>
        <tissue evidence="3">Shoot tip</tissue>
    </source>
</reference>
<sequence length="84" mass="9621">MSNRAGISMADEKTAQDDDRRTLIDSDVQDPTSHTMTQDQNCPFTRTMNTFFEKVERIEHPESLVNYGLILMLPLLMVSVWLSS</sequence>
<feature type="region of interest" description="Disordered" evidence="1">
    <location>
        <begin position="1"/>
        <end position="41"/>
    </location>
</feature>
<feature type="compositionally biased region" description="Basic and acidic residues" evidence="1">
    <location>
        <begin position="10"/>
        <end position="24"/>
    </location>
</feature>
<evidence type="ECO:0000256" key="1">
    <source>
        <dbReference type="SAM" id="MobiDB-lite"/>
    </source>
</evidence>
<evidence type="ECO:0000313" key="3">
    <source>
        <dbReference type="EMBL" id="KAJ6761533.1"/>
    </source>
</evidence>